<feature type="compositionally biased region" description="Polar residues" evidence="1">
    <location>
        <begin position="283"/>
        <end position="297"/>
    </location>
</feature>
<feature type="compositionally biased region" description="Low complexity" evidence="1">
    <location>
        <begin position="198"/>
        <end position="224"/>
    </location>
</feature>
<dbReference type="EnsemblMetazoa" id="HelroT171817">
    <property type="protein sequence ID" value="HelroP171817"/>
    <property type="gene ID" value="HelroG171817"/>
</dbReference>
<evidence type="ECO:0000313" key="3">
    <source>
        <dbReference type="EnsemblMetazoa" id="HelroP171817"/>
    </source>
</evidence>
<dbReference type="CTD" id="20203806"/>
<dbReference type="HOGENOM" id="CLU_538921_0_0_1"/>
<sequence length="506" mass="56940">MSTMMTELSFVAMNLSRYFETDTTLGNGLCYCCHPGLQHLLRTSFDTRNDKYSTHDHNIAITNNNNSFTTNINNHISNNCVNNYNGSATSSKLNLESMMGDVVSKNLSGKPLGSVMDYELIVYKNMVQNDGEDNDDRIGEVNNPTTTADNDIEASATPNIKKFGSKYENFNQIKTVENKISDCNIHASNVANTKQYDSNNNNNNNHSISSSNNNNISNHKNVSNLKNGTTSIENTLHSNNSNINKTSTCQMVSHNSINNGVNVERETSNVGGLRDMNEDVVSNDVTGSVSAHGNVSGPNDDENDNKNDPDDDRSSSSHYSNCHKQIKCDDNINKGAVEGNVEKNECSYFQDSQTRVGRTTFGEQCLPDETEVGDEQSNSQSNVGCRVEKMCCGLRPMPCSNHNNSDLLAYTYLNHILQQQTTQQLPYKHLTSHRVNYQQHRHQQYQLQQQLNYQFQHQQQQQQHQQQHQRQQLQHKQQQQQQQQNTTSKSTGSTSFNVSRLLSIDE</sequence>
<feature type="compositionally biased region" description="Polar residues" evidence="1">
    <location>
        <begin position="225"/>
        <end position="261"/>
    </location>
</feature>
<dbReference type="STRING" id="6412.T1F4Q7"/>
<dbReference type="EMBL" id="AMQM01003936">
    <property type="status" value="NOT_ANNOTATED_CDS"/>
    <property type="molecule type" value="Genomic_DNA"/>
</dbReference>
<protein>
    <submittedName>
        <fullName evidence="2 3">Uncharacterized protein</fullName>
    </submittedName>
</protein>
<dbReference type="GO" id="GO:0045944">
    <property type="term" value="P:positive regulation of transcription by RNA polymerase II"/>
    <property type="evidence" value="ECO:0000318"/>
    <property type="project" value="GO_Central"/>
</dbReference>
<dbReference type="GeneID" id="20203806"/>
<dbReference type="KEGG" id="hro:HELRODRAFT_171817"/>
<feature type="region of interest" description="Disordered" evidence="1">
    <location>
        <begin position="459"/>
        <end position="506"/>
    </location>
</feature>
<dbReference type="RefSeq" id="XP_009016733.1">
    <property type="nucleotide sequence ID" value="XM_009018485.1"/>
</dbReference>
<reference evidence="2 4" key="2">
    <citation type="journal article" date="2013" name="Nature">
        <title>Insights into bilaterian evolution from three spiralian genomes.</title>
        <authorList>
            <person name="Simakov O."/>
            <person name="Marletaz F."/>
            <person name="Cho S.J."/>
            <person name="Edsinger-Gonzales E."/>
            <person name="Havlak P."/>
            <person name="Hellsten U."/>
            <person name="Kuo D.H."/>
            <person name="Larsson T."/>
            <person name="Lv J."/>
            <person name="Arendt D."/>
            <person name="Savage R."/>
            <person name="Osoegawa K."/>
            <person name="de Jong P."/>
            <person name="Grimwood J."/>
            <person name="Chapman J.A."/>
            <person name="Shapiro H."/>
            <person name="Aerts A."/>
            <person name="Otillar R.P."/>
            <person name="Terry A.Y."/>
            <person name="Boore J.L."/>
            <person name="Grigoriev I.V."/>
            <person name="Lindberg D.R."/>
            <person name="Seaver E.C."/>
            <person name="Weisblat D.A."/>
            <person name="Putnam N.H."/>
            <person name="Rokhsar D.S."/>
        </authorList>
    </citation>
    <scope>NUCLEOTIDE SEQUENCE</scope>
</reference>
<keyword evidence="4" id="KW-1185">Reference proteome</keyword>
<dbReference type="GO" id="GO:0005634">
    <property type="term" value="C:nucleus"/>
    <property type="evidence" value="ECO:0000318"/>
    <property type="project" value="GO_Central"/>
</dbReference>
<feature type="compositionally biased region" description="Basic and acidic residues" evidence="1">
    <location>
        <begin position="304"/>
        <end position="315"/>
    </location>
</feature>
<dbReference type="EMBL" id="KB096365">
    <property type="protein sequence ID" value="ESO05418.1"/>
    <property type="molecule type" value="Genomic_DNA"/>
</dbReference>
<dbReference type="GO" id="GO:0003713">
    <property type="term" value="F:transcription coactivator activity"/>
    <property type="evidence" value="ECO:0000318"/>
    <property type="project" value="GO_Central"/>
</dbReference>
<evidence type="ECO:0000313" key="2">
    <source>
        <dbReference type="EMBL" id="ESO05418.1"/>
    </source>
</evidence>
<evidence type="ECO:0000256" key="1">
    <source>
        <dbReference type="SAM" id="MobiDB-lite"/>
    </source>
</evidence>
<proteinExistence type="predicted"/>
<feature type="compositionally biased region" description="Low complexity" evidence="1">
    <location>
        <begin position="459"/>
        <end position="485"/>
    </location>
</feature>
<evidence type="ECO:0000313" key="4">
    <source>
        <dbReference type="Proteomes" id="UP000015101"/>
    </source>
</evidence>
<accession>T1F4Q7</accession>
<gene>
    <name evidence="3" type="primary">20203806</name>
    <name evidence="2" type="ORF">HELRODRAFT_171817</name>
</gene>
<dbReference type="InParanoid" id="T1F4Q7"/>
<feature type="region of interest" description="Disordered" evidence="1">
    <location>
        <begin position="194"/>
        <end position="321"/>
    </location>
</feature>
<name>T1F4Q7_HELRO</name>
<organism evidence="3 4">
    <name type="scientific">Helobdella robusta</name>
    <name type="common">Californian leech</name>
    <dbReference type="NCBI Taxonomy" id="6412"/>
    <lineage>
        <taxon>Eukaryota</taxon>
        <taxon>Metazoa</taxon>
        <taxon>Spiralia</taxon>
        <taxon>Lophotrochozoa</taxon>
        <taxon>Annelida</taxon>
        <taxon>Clitellata</taxon>
        <taxon>Hirudinea</taxon>
        <taxon>Rhynchobdellida</taxon>
        <taxon>Glossiphoniidae</taxon>
        <taxon>Helobdella</taxon>
    </lineage>
</organism>
<reference evidence="4" key="1">
    <citation type="submission" date="2012-12" db="EMBL/GenBank/DDBJ databases">
        <authorList>
            <person name="Hellsten U."/>
            <person name="Grimwood J."/>
            <person name="Chapman J.A."/>
            <person name="Shapiro H."/>
            <person name="Aerts A."/>
            <person name="Otillar R.P."/>
            <person name="Terry A.Y."/>
            <person name="Boore J.L."/>
            <person name="Simakov O."/>
            <person name="Marletaz F."/>
            <person name="Cho S.-J."/>
            <person name="Edsinger-Gonzales E."/>
            <person name="Havlak P."/>
            <person name="Kuo D.-H."/>
            <person name="Larsson T."/>
            <person name="Lv J."/>
            <person name="Arendt D."/>
            <person name="Savage R."/>
            <person name="Osoegawa K."/>
            <person name="de Jong P."/>
            <person name="Lindberg D.R."/>
            <person name="Seaver E.C."/>
            <person name="Weisblat D.A."/>
            <person name="Putnam N.H."/>
            <person name="Grigoriev I.V."/>
            <person name="Rokhsar D.S."/>
        </authorList>
    </citation>
    <scope>NUCLEOTIDE SEQUENCE</scope>
</reference>
<dbReference type="AlphaFoldDB" id="T1F4Q7"/>
<dbReference type="Proteomes" id="UP000015101">
    <property type="component" value="Unassembled WGS sequence"/>
</dbReference>
<reference evidence="3" key="3">
    <citation type="submission" date="2015-06" db="UniProtKB">
        <authorList>
            <consortium name="EnsemblMetazoa"/>
        </authorList>
    </citation>
    <scope>IDENTIFICATION</scope>
</reference>
<feature type="compositionally biased region" description="Polar residues" evidence="1">
    <location>
        <begin position="486"/>
        <end position="500"/>
    </location>
</feature>